<protein>
    <submittedName>
        <fullName evidence="5">Coiled coil protein</fullName>
    </submittedName>
</protein>
<comment type="caution">
    <text evidence="5">The sequence shown here is derived from an EMBL/GenBank/DDBJ whole genome shotgun (WGS) entry which is preliminary data.</text>
</comment>
<keyword evidence="4" id="KW-0175">Coiled coil</keyword>
<evidence type="ECO:0000256" key="1">
    <source>
        <dbReference type="ARBA" id="ARBA00004604"/>
    </source>
</evidence>
<dbReference type="Pfam" id="PF04615">
    <property type="entry name" value="Utp14"/>
    <property type="match status" value="2"/>
</dbReference>
<comment type="subcellular location">
    <subcellularLocation>
        <location evidence="1">Nucleus</location>
        <location evidence="1">Nucleolus</location>
    </subcellularLocation>
</comment>
<dbReference type="PANTHER" id="PTHR14150">
    <property type="entry name" value="U3 SMALL NUCLEOLAR RNA-ASSOCIATED PROTEIN 14"/>
    <property type="match status" value="1"/>
</dbReference>
<gene>
    <name evidence="5" type="ORF">OJ252_1609</name>
</gene>
<keyword evidence="2" id="KW-0597">Phosphoprotein</keyword>
<reference evidence="5" key="1">
    <citation type="submission" date="2022-10" db="EMBL/GenBank/DDBJ databases">
        <title>Adaptive evolution leads to modifications in subtelomeric GC content in a zoonotic Cryptosporidium species.</title>
        <authorList>
            <person name="Li J."/>
            <person name="Feng Y."/>
            <person name="Xiao L."/>
        </authorList>
    </citation>
    <scope>NUCLEOTIDE SEQUENCE</scope>
    <source>
        <strain evidence="5">25894</strain>
    </source>
</reference>
<feature type="coiled-coil region" evidence="4">
    <location>
        <begin position="246"/>
        <end position="292"/>
    </location>
</feature>
<dbReference type="Proteomes" id="UP001071777">
    <property type="component" value="Unassembled WGS sequence"/>
</dbReference>
<accession>A0ABQ8P7K4</accession>
<sequence length="681" mass="78704">MKLINENEESSLKNGSNAKVDKLIDKVSNAVSKSSHKKHDAMRIPVFGEKMAYSNVDEISEASAKVWRKEQINMKDTIGSLMENLSSSIESKGALDQIKMLEEKNRNKGKILELLSPNKQQKIERRTQYESTQKEMKHWGPTIDRINKQETISYGESEKIDITSTAHLATNYRPLDEFEQEFDNVLREINKEYLQDVGSLDSSEISPCDRIKKQSEKNFVKKLKFILFQQQKENKRLKKIKSKTWRKNYRKQMEVEEEKLLSLGEAEYPELVKKIRERYEEKRAKIRLMRRQTARQKWAKAALRFGGRELQRSISDQAQKQHEEKKRIEQIIQNTSSDLNEDEFSHSDQDVESIQQSIEGARRDIKDLKNASSGLFDLKFIQRGIEANNNLLDLELNEIEQENNLDGTITKDSNTPMSDCISNEMVDLSKPSEREIMEANDEAQHSLHLSQDIKYLSCNPSKTPPFEYTKSSKDERVVLDIHKSDKEALRKKAHLNIEDELEKMANMDMKGNHESYQANSMLLKHIFIEGSEDCQANDADDLKNTKVSMKSKAVPGWGNWCSSVPGSSEFNSSSNTIEKLKPMISPNRSIDKKISKYCISQAPHPFNSNELYESTLKHPMGPEWNTTAIHNKLIQPKIQTRIGAVIKPLVYSKHLKNIQISDSFLEKWNRVKKCNRTKARF</sequence>
<proteinExistence type="predicted"/>
<evidence type="ECO:0000256" key="3">
    <source>
        <dbReference type="ARBA" id="ARBA00023242"/>
    </source>
</evidence>
<keyword evidence="6" id="KW-1185">Reference proteome</keyword>
<evidence type="ECO:0000313" key="5">
    <source>
        <dbReference type="EMBL" id="KAJ1611276.1"/>
    </source>
</evidence>
<evidence type="ECO:0000256" key="2">
    <source>
        <dbReference type="ARBA" id="ARBA00022553"/>
    </source>
</evidence>
<organism evidence="5 6">
    <name type="scientific">Cryptosporidium canis</name>
    <dbReference type="NCBI Taxonomy" id="195482"/>
    <lineage>
        <taxon>Eukaryota</taxon>
        <taxon>Sar</taxon>
        <taxon>Alveolata</taxon>
        <taxon>Apicomplexa</taxon>
        <taxon>Conoidasida</taxon>
        <taxon>Coccidia</taxon>
        <taxon>Eucoccidiorida</taxon>
        <taxon>Eimeriorina</taxon>
        <taxon>Cryptosporidiidae</taxon>
        <taxon>Cryptosporidium</taxon>
    </lineage>
</organism>
<evidence type="ECO:0000313" key="6">
    <source>
        <dbReference type="Proteomes" id="UP001071777"/>
    </source>
</evidence>
<dbReference type="EMBL" id="JAPCXB010000061">
    <property type="protein sequence ID" value="KAJ1611276.1"/>
    <property type="molecule type" value="Genomic_DNA"/>
</dbReference>
<evidence type="ECO:0000256" key="4">
    <source>
        <dbReference type="SAM" id="Coils"/>
    </source>
</evidence>
<dbReference type="PANTHER" id="PTHR14150:SF12">
    <property type="entry name" value="U3 SMALL NUCLEOLAR RNA-ASSOCIATED PROTEIN 14 HOMOLOG A"/>
    <property type="match status" value="1"/>
</dbReference>
<name>A0ABQ8P7K4_9CRYT</name>
<keyword evidence="3" id="KW-0539">Nucleus</keyword>
<dbReference type="InterPro" id="IPR006709">
    <property type="entry name" value="SSU_processome_Utp14"/>
</dbReference>
<feature type="coiled-coil region" evidence="4">
    <location>
        <begin position="351"/>
        <end position="402"/>
    </location>
</feature>